<dbReference type="AlphaFoldDB" id="A0AA42KRH5"/>
<comment type="caution">
    <text evidence="1">The sequence shown here is derived from an EMBL/GenBank/DDBJ whole genome shotgun (WGS) entry which is preliminary data.</text>
</comment>
<name>A0AA42KRH5_STUST</name>
<reference evidence="1" key="1">
    <citation type="submission" date="2022-09" db="EMBL/GenBank/DDBJ databases">
        <title>Intensive care unit water sources are persistently colonized with multi-drug resistant bacteria and are the site of extensive horizontal gene transfer of antibiotic resistance genes.</title>
        <authorList>
            <person name="Diorio-Toth L."/>
        </authorList>
    </citation>
    <scope>NUCLEOTIDE SEQUENCE</scope>
    <source>
        <strain evidence="1">GD04147</strain>
    </source>
</reference>
<organism evidence="1 2">
    <name type="scientific">Stutzerimonas stutzeri</name>
    <name type="common">Pseudomonas stutzeri</name>
    <dbReference type="NCBI Taxonomy" id="316"/>
    <lineage>
        <taxon>Bacteria</taxon>
        <taxon>Pseudomonadati</taxon>
        <taxon>Pseudomonadota</taxon>
        <taxon>Gammaproteobacteria</taxon>
        <taxon>Pseudomonadales</taxon>
        <taxon>Pseudomonadaceae</taxon>
        <taxon>Stutzerimonas</taxon>
    </lineage>
</organism>
<dbReference type="InterPro" id="IPR057378">
    <property type="entry name" value="Pre_tape_measure"/>
</dbReference>
<evidence type="ECO:0000313" key="1">
    <source>
        <dbReference type="EMBL" id="MDH0145139.1"/>
    </source>
</evidence>
<dbReference type="EMBL" id="JAODZE010000001">
    <property type="protein sequence ID" value="MDH0145139.1"/>
    <property type="molecule type" value="Genomic_DNA"/>
</dbReference>
<accession>A0AA42KRH5</accession>
<proteinExistence type="predicted"/>
<evidence type="ECO:0000313" key="2">
    <source>
        <dbReference type="Proteomes" id="UP001158076"/>
    </source>
</evidence>
<dbReference type="Pfam" id="PF23789">
    <property type="entry name" value="Pre_tape_measure"/>
    <property type="match status" value="1"/>
</dbReference>
<dbReference type="RefSeq" id="WP_279647916.1">
    <property type="nucleotide sequence ID" value="NZ_JAODZE010000001.1"/>
</dbReference>
<protein>
    <submittedName>
        <fullName evidence="1">Uncharacterized protein</fullName>
    </submittedName>
</protein>
<sequence>MSLLDLVIPSKKVVITQAFEGKPEVALQVFGLTTDDFVLLADKYSGILAAIFLRNSKEELAEVENSGLIMREFPGFGAACIACGCKQPDAAEYVRGLPLIMQVELLSEVFALTFPDGLKKSLEKLAPTIAHLLRK</sequence>
<dbReference type="Proteomes" id="UP001158076">
    <property type="component" value="Unassembled WGS sequence"/>
</dbReference>
<gene>
    <name evidence="1" type="ORF">N7335_01900</name>
</gene>